<dbReference type="Proteomes" id="UP000070544">
    <property type="component" value="Unassembled WGS sequence"/>
</dbReference>
<sequence length="211" mass="22895">MDVATFELKQMDDCLSTWLEHLPQLVKRVFADGALVIGQGDFAGWLLVDVDTPPQPGLLHPLGCLWLLDVLGAFISLHAPSAPCAVLMDGIPDGFGGDDFGTEYDGAWLIDPMGGQTGRKEAVWYCPLAGLQSGGRPEEVETAHRLALLCVTALGQIAETIPSVRTVAKIAEQYLFARTGFFRPSWRCFSRDYLSNLVNLADISGSLETGR</sequence>
<name>A0A139A546_GONPJ</name>
<organism evidence="1 2">
    <name type="scientific">Gonapodya prolifera (strain JEL478)</name>
    <name type="common">Monoblepharis prolifera</name>
    <dbReference type="NCBI Taxonomy" id="1344416"/>
    <lineage>
        <taxon>Eukaryota</taxon>
        <taxon>Fungi</taxon>
        <taxon>Fungi incertae sedis</taxon>
        <taxon>Chytridiomycota</taxon>
        <taxon>Chytridiomycota incertae sedis</taxon>
        <taxon>Monoblepharidomycetes</taxon>
        <taxon>Monoblepharidales</taxon>
        <taxon>Gonapodyaceae</taxon>
        <taxon>Gonapodya</taxon>
    </lineage>
</organism>
<evidence type="ECO:0000313" key="1">
    <source>
        <dbReference type="EMBL" id="KXS11942.1"/>
    </source>
</evidence>
<evidence type="ECO:0000313" key="2">
    <source>
        <dbReference type="Proteomes" id="UP000070544"/>
    </source>
</evidence>
<proteinExistence type="predicted"/>
<dbReference type="EMBL" id="KQ965794">
    <property type="protein sequence ID" value="KXS11942.1"/>
    <property type="molecule type" value="Genomic_DNA"/>
</dbReference>
<reference evidence="1 2" key="1">
    <citation type="journal article" date="2015" name="Genome Biol. Evol.">
        <title>Phylogenomic analyses indicate that early fungi evolved digesting cell walls of algal ancestors of land plants.</title>
        <authorList>
            <person name="Chang Y."/>
            <person name="Wang S."/>
            <person name="Sekimoto S."/>
            <person name="Aerts A.L."/>
            <person name="Choi C."/>
            <person name="Clum A."/>
            <person name="LaButti K.M."/>
            <person name="Lindquist E.A."/>
            <person name="Yee Ngan C."/>
            <person name="Ohm R.A."/>
            <person name="Salamov A.A."/>
            <person name="Grigoriev I.V."/>
            <person name="Spatafora J.W."/>
            <person name="Berbee M.L."/>
        </authorList>
    </citation>
    <scope>NUCLEOTIDE SEQUENCE [LARGE SCALE GENOMIC DNA]</scope>
    <source>
        <strain evidence="1 2">JEL478</strain>
    </source>
</reference>
<dbReference type="AlphaFoldDB" id="A0A139A546"/>
<accession>A0A139A546</accession>
<protein>
    <submittedName>
        <fullName evidence="1">Uncharacterized protein</fullName>
    </submittedName>
</protein>
<keyword evidence="2" id="KW-1185">Reference proteome</keyword>
<gene>
    <name evidence="1" type="ORF">M427DRAFT_35254</name>
</gene>